<dbReference type="EMBL" id="CAJVCH010542918">
    <property type="protein sequence ID" value="CAG7827290.1"/>
    <property type="molecule type" value="Genomic_DNA"/>
</dbReference>
<sequence>MLKAEVQM</sequence>
<proteinExistence type="predicted"/>
<reference evidence="1" key="1">
    <citation type="submission" date="2021-06" db="EMBL/GenBank/DDBJ databases">
        <authorList>
            <person name="Hodson N. C."/>
            <person name="Mongue J. A."/>
            <person name="Jaron S. K."/>
        </authorList>
    </citation>
    <scope>NUCLEOTIDE SEQUENCE</scope>
</reference>
<dbReference type="Proteomes" id="UP000708208">
    <property type="component" value="Unassembled WGS sequence"/>
</dbReference>
<comment type="caution">
    <text evidence="1">The sequence shown here is derived from an EMBL/GenBank/DDBJ whole genome shotgun (WGS) entry which is preliminary data.</text>
</comment>
<keyword evidence="2" id="KW-1185">Reference proteome</keyword>
<gene>
    <name evidence="1" type="ORF">AFUS01_LOCUS37282</name>
</gene>
<evidence type="ECO:0000313" key="2">
    <source>
        <dbReference type="Proteomes" id="UP000708208"/>
    </source>
</evidence>
<feature type="non-terminal residue" evidence="1">
    <location>
        <position position="1"/>
    </location>
</feature>
<evidence type="ECO:0000313" key="1">
    <source>
        <dbReference type="EMBL" id="CAG7827290.1"/>
    </source>
</evidence>
<protein>
    <submittedName>
        <fullName evidence="1">Uncharacterized protein</fullName>
    </submittedName>
</protein>
<accession>A0A8J2L8Q0</accession>
<organism evidence="1 2">
    <name type="scientific">Allacma fusca</name>
    <dbReference type="NCBI Taxonomy" id="39272"/>
    <lineage>
        <taxon>Eukaryota</taxon>
        <taxon>Metazoa</taxon>
        <taxon>Ecdysozoa</taxon>
        <taxon>Arthropoda</taxon>
        <taxon>Hexapoda</taxon>
        <taxon>Collembola</taxon>
        <taxon>Symphypleona</taxon>
        <taxon>Sminthuridae</taxon>
        <taxon>Allacma</taxon>
    </lineage>
</organism>
<name>A0A8J2L8Q0_9HEXA</name>
<feature type="non-terminal residue" evidence="1">
    <location>
        <position position="8"/>
    </location>
</feature>